<evidence type="ECO:0000256" key="4">
    <source>
        <dbReference type="ARBA" id="ARBA00038322"/>
    </source>
</evidence>
<keyword evidence="2 5" id="KW-0125">Carotenoid biosynthesis</keyword>
<reference evidence="7" key="3">
    <citation type="submission" date="2017-03" db="EMBL/GenBank/DDBJ databases">
        <authorList>
            <person name="Dastager S.G."/>
            <person name="Neurgaonkar P.S."/>
            <person name="Dharne M.S."/>
        </authorList>
    </citation>
    <scope>NUCLEOTIDE SEQUENCE</scope>
    <source>
        <strain evidence="7">DSM 25145</strain>
    </source>
</reference>
<dbReference type="Proteomes" id="UP000186385">
    <property type="component" value="Unassembled WGS sequence"/>
</dbReference>
<feature type="domain" description="Amine oxidase" evidence="6">
    <location>
        <begin position="13"/>
        <end position="482"/>
    </location>
</feature>
<name>A0A1N7AY69_9BACI</name>
<dbReference type="AlphaFoldDB" id="A0A1N7AY69"/>
<evidence type="ECO:0000313" key="8">
    <source>
        <dbReference type="EMBL" id="SIR44040.1"/>
    </source>
</evidence>
<evidence type="ECO:0000313" key="10">
    <source>
        <dbReference type="Proteomes" id="UP000215545"/>
    </source>
</evidence>
<dbReference type="Proteomes" id="UP000215545">
    <property type="component" value="Unassembled WGS sequence"/>
</dbReference>
<dbReference type="EMBL" id="FTLX01000008">
    <property type="protein sequence ID" value="SIR44040.1"/>
    <property type="molecule type" value="Genomic_DNA"/>
</dbReference>
<dbReference type="PANTHER" id="PTHR43734">
    <property type="entry name" value="PHYTOENE DESATURASE"/>
    <property type="match status" value="1"/>
</dbReference>
<evidence type="ECO:0000256" key="2">
    <source>
        <dbReference type="ARBA" id="ARBA00022746"/>
    </source>
</evidence>
<dbReference type="PRINTS" id="PR00419">
    <property type="entry name" value="ADXRDTASE"/>
</dbReference>
<dbReference type="InterPro" id="IPR008150">
    <property type="entry name" value="Phytoene_DH_bac_CS"/>
</dbReference>
<evidence type="ECO:0000313" key="7">
    <source>
        <dbReference type="EMBL" id="OXS75124.1"/>
    </source>
</evidence>
<keyword evidence="10" id="KW-1185">Reference proteome</keyword>
<dbReference type="Gene3D" id="3.50.50.60">
    <property type="entry name" value="FAD/NAD(P)-binding domain"/>
    <property type="match status" value="2"/>
</dbReference>
<dbReference type="STRING" id="1017273.SAMN05443094_10879"/>
<keyword evidence="3 5" id="KW-0560">Oxidoreductase</keyword>
<dbReference type="InterPro" id="IPR002937">
    <property type="entry name" value="Amino_oxidase"/>
</dbReference>
<evidence type="ECO:0000256" key="5">
    <source>
        <dbReference type="RuleBase" id="RU362075"/>
    </source>
</evidence>
<dbReference type="InterPro" id="IPR014105">
    <property type="entry name" value="Carotenoid/retinoid_OxRdtase"/>
</dbReference>
<accession>A0A1N7AY69</accession>
<dbReference type="OrthoDB" id="9814556at2"/>
<comment type="pathway">
    <text evidence="1 5">Carotenoid biosynthesis.</text>
</comment>
<protein>
    <submittedName>
        <fullName evidence="8">Phytoene desaturase</fullName>
    </submittedName>
</protein>
<dbReference type="NCBIfam" id="TIGR02734">
    <property type="entry name" value="crtI_fam"/>
    <property type="match status" value="1"/>
</dbReference>
<proteinExistence type="inferred from homology"/>
<evidence type="ECO:0000256" key="3">
    <source>
        <dbReference type="ARBA" id="ARBA00023002"/>
    </source>
</evidence>
<comment type="similarity">
    <text evidence="4">Belongs to the carotenoid/retinoid oxidoreductase family. CrtN subfamily.</text>
</comment>
<reference evidence="8 9" key="1">
    <citation type="submission" date="2017-01" db="EMBL/GenBank/DDBJ databases">
        <authorList>
            <person name="Mah S.A."/>
            <person name="Swanson W.J."/>
            <person name="Moy G.W."/>
            <person name="Vacquier V.D."/>
        </authorList>
    </citation>
    <scope>NUCLEOTIDE SEQUENCE [LARGE SCALE GENOMIC DNA]</scope>
    <source>
        <strain evidence="8 9">NIO-1016</strain>
    </source>
</reference>
<dbReference type="PANTHER" id="PTHR43734:SF1">
    <property type="entry name" value="PHYTOENE DESATURASE"/>
    <property type="match status" value="1"/>
</dbReference>
<evidence type="ECO:0000259" key="6">
    <source>
        <dbReference type="Pfam" id="PF01593"/>
    </source>
</evidence>
<dbReference type="GO" id="GO:0016117">
    <property type="term" value="P:carotenoid biosynthetic process"/>
    <property type="evidence" value="ECO:0007669"/>
    <property type="project" value="UniProtKB-KW"/>
</dbReference>
<reference evidence="10" key="2">
    <citation type="submission" date="2017-03" db="EMBL/GenBank/DDBJ databases">
        <title>Bacillus sp. V-88(T) DSM27956, whole genome shotgun sequencing project.</title>
        <authorList>
            <person name="Dastager S.G."/>
            <person name="Neurgaonkar P.S."/>
            <person name="Dharne M.S."/>
        </authorList>
    </citation>
    <scope>NUCLEOTIDE SEQUENCE [LARGE SCALE GENOMIC DNA]</scope>
    <source>
        <strain evidence="10">DSM 25145</strain>
    </source>
</reference>
<evidence type="ECO:0000256" key="1">
    <source>
        <dbReference type="ARBA" id="ARBA00004829"/>
    </source>
</evidence>
<dbReference type="RefSeq" id="WP_045850613.1">
    <property type="nucleotide sequence ID" value="NZ_FTLX01000008.1"/>
</dbReference>
<dbReference type="PROSITE" id="PS00982">
    <property type="entry name" value="PHYTOENE_DH"/>
    <property type="match status" value="1"/>
</dbReference>
<evidence type="ECO:0000313" key="9">
    <source>
        <dbReference type="Proteomes" id="UP000186385"/>
    </source>
</evidence>
<organism evidence="8 9">
    <name type="scientific">Domibacillus enclensis</name>
    <dbReference type="NCBI Taxonomy" id="1017273"/>
    <lineage>
        <taxon>Bacteria</taxon>
        <taxon>Bacillati</taxon>
        <taxon>Bacillota</taxon>
        <taxon>Bacilli</taxon>
        <taxon>Bacillales</taxon>
        <taxon>Bacillaceae</taxon>
        <taxon>Domibacillus</taxon>
    </lineage>
</organism>
<gene>
    <name evidence="7" type="ORF">B1B05_15445</name>
    <name evidence="8" type="ORF">SAMN05443094_10879</name>
</gene>
<dbReference type="GO" id="GO:0016627">
    <property type="term" value="F:oxidoreductase activity, acting on the CH-CH group of donors"/>
    <property type="evidence" value="ECO:0007669"/>
    <property type="project" value="UniProtKB-ARBA"/>
</dbReference>
<dbReference type="SUPFAM" id="SSF51905">
    <property type="entry name" value="FAD/NAD(P)-binding domain"/>
    <property type="match status" value="1"/>
</dbReference>
<dbReference type="Pfam" id="PF01593">
    <property type="entry name" value="Amino_oxidase"/>
    <property type="match status" value="1"/>
</dbReference>
<dbReference type="InterPro" id="IPR036188">
    <property type="entry name" value="FAD/NAD-bd_sf"/>
</dbReference>
<sequence length="504" mass="56611">MPKKIAVIGAGPGGLASAMLLASKGFDVDVYEKQKYVGGRNGSIQKDGFTFDIGPTFLSMPEIAEEIFEESDRNLHDYMEMKELKTMYELVFPGKKVTMYRDPGKMKKELSRAFPGSEDGYERFMKDTRKKMARLKPLLQSPMDKLYHYAAPNVLRALPQLSLGKSLYDVLGRYFKEEELRLGFTFQSKYLGMSPWECPGAFSILSFMEHEYGIFHPIGGVNQLSQSMAAVVREHGGRIHLGNGVESFIMDGRKITGLKLDNGEEAMVDEVVVNGDFAHAMTNLVPDGLLKKYSKEKLKKRTYSCSAFMIYLGIDGQYDLPHHSIIFADDYKKNVEEITNTMKLPDDPSIYVQNASVTDPTLAPEGKSALYILAPVPNNMSGINWEANEAAFRDLVLKTLEEKSGFTGLRNRIETEMILSPRHWEQNHYVYEGAVFNLSHHLRQMMVFRPHNKFEELDNCWLAGGGTHPGSGLPTILESARITTHLIEKKAVGRAGHEKAGEAL</sequence>
<dbReference type="EMBL" id="MWSK01000008">
    <property type="protein sequence ID" value="OXS75124.1"/>
    <property type="molecule type" value="Genomic_DNA"/>
</dbReference>